<dbReference type="RefSeq" id="WP_261851648.1">
    <property type="nucleotide sequence ID" value="NZ_BQXY01000002.1"/>
</dbReference>
<accession>A0A9W6DAA5</accession>
<sequence length="207" mass="24862">MENNFTLTKEELEQLNAVEVWEKLYSKELNSKKNILEYIEITRIFKKLEVDQEKIQDTYNYIYGKIEELKEKIKPNTMMYLKNNLKSQLGKYVVDKDPKPINHFIEFFKEAYPENNRRKDFTWVIMDVNKISEEQLWTTLTYINKECMNHDLRLSLSEKRDIIEVIELVVKRNNSKFISNLRNLKSLTDVLNIKLISVGEIFKVKKL</sequence>
<gene>
    <name evidence="1" type="ORF">CFOLD11_14580</name>
</gene>
<dbReference type="EMBL" id="BQXY01000002">
    <property type="protein sequence ID" value="GKU24632.1"/>
    <property type="molecule type" value="Genomic_DNA"/>
</dbReference>
<protein>
    <submittedName>
        <fullName evidence="1">Uncharacterized protein</fullName>
    </submittedName>
</protein>
<organism evidence="1 2">
    <name type="scientific">Clostridium folliculivorans</name>
    <dbReference type="NCBI Taxonomy" id="2886038"/>
    <lineage>
        <taxon>Bacteria</taxon>
        <taxon>Bacillati</taxon>
        <taxon>Bacillota</taxon>
        <taxon>Clostridia</taxon>
        <taxon>Eubacteriales</taxon>
        <taxon>Clostridiaceae</taxon>
        <taxon>Clostridium</taxon>
    </lineage>
</organism>
<comment type="caution">
    <text evidence="1">The sequence shown here is derived from an EMBL/GenBank/DDBJ whole genome shotgun (WGS) entry which is preliminary data.</text>
</comment>
<keyword evidence="2" id="KW-1185">Reference proteome</keyword>
<reference evidence="1" key="1">
    <citation type="journal article" date="2023" name="Int. J. Syst. Evol. Microbiol.">
        <title>&lt;i&gt;Clostridium folliculivorans&lt;/i&gt; sp. nov., isolated from soil samples of an organic paddy in Japan.</title>
        <authorList>
            <person name="Tazawa J."/>
            <person name="Kobayashi H."/>
            <person name="Tanizawa Y."/>
            <person name="Uchino A."/>
            <person name="Tanaka F."/>
            <person name="Urashima Y."/>
            <person name="Miura S."/>
            <person name="Sakamoto M."/>
            <person name="Ohkuma M."/>
            <person name="Tohno M."/>
        </authorList>
    </citation>
    <scope>NUCLEOTIDE SEQUENCE</scope>
    <source>
        <strain evidence="1">D1-1</strain>
    </source>
</reference>
<proteinExistence type="predicted"/>
<evidence type="ECO:0000313" key="2">
    <source>
        <dbReference type="Proteomes" id="UP001057868"/>
    </source>
</evidence>
<evidence type="ECO:0000313" key="1">
    <source>
        <dbReference type="EMBL" id="GKU24632.1"/>
    </source>
</evidence>
<name>A0A9W6DAA5_9CLOT</name>
<dbReference type="Proteomes" id="UP001057868">
    <property type="component" value="Unassembled WGS sequence"/>
</dbReference>
<dbReference type="AlphaFoldDB" id="A0A9W6DAA5"/>